<dbReference type="EMBL" id="JAAMPC010000004">
    <property type="protein sequence ID" value="KAG2314694.1"/>
    <property type="molecule type" value="Genomic_DNA"/>
</dbReference>
<feature type="transmembrane region" description="Helical" evidence="1">
    <location>
        <begin position="81"/>
        <end position="110"/>
    </location>
</feature>
<dbReference type="Proteomes" id="UP000886595">
    <property type="component" value="Unassembled WGS sequence"/>
</dbReference>
<sequence>MVTWEEAEERIEATDRTVAELQKHVEIISGGGEWCRAQGCLLLLGVLDRRASFALCLRCPGGGIAVVQWRRHRLLLVRRGFVILRLIFLPLLGFSTELLFGVILLLFVVFESCHRLFLEQLKLTCFRFSEWGIVKAVEGSCGQRFFASLVAQSVLRHIPAPWVFGARGGVV</sequence>
<name>A0A8X8AVS2_BRACI</name>
<gene>
    <name evidence="2" type="ORF">Bca52824_017816</name>
</gene>
<proteinExistence type="predicted"/>
<reference evidence="2 3" key="1">
    <citation type="submission" date="2020-02" db="EMBL/GenBank/DDBJ databases">
        <authorList>
            <person name="Ma Q."/>
            <person name="Huang Y."/>
            <person name="Song X."/>
            <person name="Pei D."/>
        </authorList>
    </citation>
    <scope>NUCLEOTIDE SEQUENCE [LARGE SCALE GENOMIC DNA]</scope>
    <source>
        <strain evidence="2">Sxm20200214</strain>
        <tissue evidence="2">Leaf</tissue>
    </source>
</reference>
<evidence type="ECO:0000313" key="3">
    <source>
        <dbReference type="Proteomes" id="UP000886595"/>
    </source>
</evidence>
<accession>A0A8X8AVS2</accession>
<keyword evidence="1" id="KW-0472">Membrane</keyword>
<keyword evidence="1" id="KW-1133">Transmembrane helix</keyword>
<keyword evidence="3" id="KW-1185">Reference proteome</keyword>
<evidence type="ECO:0000313" key="2">
    <source>
        <dbReference type="EMBL" id="KAG2314694.1"/>
    </source>
</evidence>
<comment type="caution">
    <text evidence="2">The sequence shown here is derived from an EMBL/GenBank/DDBJ whole genome shotgun (WGS) entry which is preliminary data.</text>
</comment>
<keyword evidence="1" id="KW-0812">Transmembrane</keyword>
<dbReference type="AlphaFoldDB" id="A0A8X8AVS2"/>
<evidence type="ECO:0000256" key="1">
    <source>
        <dbReference type="SAM" id="Phobius"/>
    </source>
</evidence>
<protein>
    <submittedName>
        <fullName evidence="2">Uncharacterized protein</fullName>
    </submittedName>
</protein>
<organism evidence="2 3">
    <name type="scientific">Brassica carinata</name>
    <name type="common">Ethiopian mustard</name>
    <name type="synonym">Abyssinian cabbage</name>
    <dbReference type="NCBI Taxonomy" id="52824"/>
    <lineage>
        <taxon>Eukaryota</taxon>
        <taxon>Viridiplantae</taxon>
        <taxon>Streptophyta</taxon>
        <taxon>Embryophyta</taxon>
        <taxon>Tracheophyta</taxon>
        <taxon>Spermatophyta</taxon>
        <taxon>Magnoliopsida</taxon>
        <taxon>eudicotyledons</taxon>
        <taxon>Gunneridae</taxon>
        <taxon>Pentapetalae</taxon>
        <taxon>rosids</taxon>
        <taxon>malvids</taxon>
        <taxon>Brassicales</taxon>
        <taxon>Brassicaceae</taxon>
        <taxon>Brassiceae</taxon>
        <taxon>Brassica</taxon>
    </lineage>
</organism>